<evidence type="ECO:0000259" key="5">
    <source>
        <dbReference type="PROSITE" id="PS51063"/>
    </source>
</evidence>
<dbReference type="AlphaFoldDB" id="A0A2V1P4Z0"/>
<evidence type="ECO:0000313" key="7">
    <source>
        <dbReference type="Proteomes" id="UP000245293"/>
    </source>
</evidence>
<dbReference type="Gene3D" id="2.60.120.10">
    <property type="entry name" value="Jelly Rolls"/>
    <property type="match status" value="1"/>
</dbReference>
<organism evidence="6 7">
    <name type="scientific">Salibaculum griseiflavum</name>
    <dbReference type="NCBI Taxonomy" id="1914409"/>
    <lineage>
        <taxon>Bacteria</taxon>
        <taxon>Pseudomonadati</taxon>
        <taxon>Pseudomonadota</taxon>
        <taxon>Alphaproteobacteria</taxon>
        <taxon>Rhodobacterales</taxon>
        <taxon>Roseobacteraceae</taxon>
        <taxon>Salibaculum</taxon>
    </lineage>
</organism>
<evidence type="ECO:0000256" key="3">
    <source>
        <dbReference type="ARBA" id="ARBA00023163"/>
    </source>
</evidence>
<evidence type="ECO:0000313" key="6">
    <source>
        <dbReference type="EMBL" id="PWG17485.1"/>
    </source>
</evidence>
<keyword evidence="7" id="KW-1185">Reference proteome</keyword>
<name>A0A2V1P4Z0_9RHOB</name>
<evidence type="ECO:0000256" key="1">
    <source>
        <dbReference type="ARBA" id="ARBA00023015"/>
    </source>
</evidence>
<reference evidence="7" key="1">
    <citation type="submission" date="2018-05" db="EMBL/GenBank/DDBJ databases">
        <authorList>
            <person name="Du Z."/>
            <person name="Wang X."/>
        </authorList>
    </citation>
    <scope>NUCLEOTIDE SEQUENCE [LARGE SCALE GENOMIC DNA]</scope>
    <source>
        <strain evidence="7">WDS4C29</strain>
    </source>
</reference>
<keyword evidence="3" id="KW-0804">Transcription</keyword>
<dbReference type="InterPro" id="IPR050397">
    <property type="entry name" value="Env_Response_Regulators"/>
</dbReference>
<keyword evidence="1" id="KW-0805">Transcription regulation</keyword>
<dbReference type="CDD" id="cd00038">
    <property type="entry name" value="CAP_ED"/>
    <property type="match status" value="1"/>
</dbReference>
<dbReference type="GO" id="GO:0005829">
    <property type="term" value="C:cytosol"/>
    <property type="evidence" value="ECO:0007669"/>
    <property type="project" value="TreeGrafter"/>
</dbReference>
<dbReference type="GO" id="GO:0003677">
    <property type="term" value="F:DNA binding"/>
    <property type="evidence" value="ECO:0007669"/>
    <property type="project" value="UniProtKB-KW"/>
</dbReference>
<dbReference type="OrthoDB" id="9776746at2"/>
<gene>
    <name evidence="6" type="ORF">DFK10_06915</name>
</gene>
<dbReference type="InterPro" id="IPR012318">
    <property type="entry name" value="HTH_CRP"/>
</dbReference>
<dbReference type="InterPro" id="IPR036390">
    <property type="entry name" value="WH_DNA-bd_sf"/>
</dbReference>
<proteinExistence type="predicted"/>
<dbReference type="Pfam" id="PF13545">
    <property type="entry name" value="HTH_Crp_2"/>
    <property type="match status" value="1"/>
</dbReference>
<dbReference type="GO" id="GO:0003700">
    <property type="term" value="F:DNA-binding transcription factor activity"/>
    <property type="evidence" value="ECO:0007669"/>
    <property type="project" value="TreeGrafter"/>
</dbReference>
<protein>
    <submittedName>
        <fullName evidence="6">Crp/Fnr family transcriptional regulator</fullName>
    </submittedName>
</protein>
<dbReference type="InterPro" id="IPR014710">
    <property type="entry name" value="RmlC-like_jellyroll"/>
</dbReference>
<dbReference type="SUPFAM" id="SSF51206">
    <property type="entry name" value="cAMP-binding domain-like"/>
    <property type="match status" value="1"/>
</dbReference>
<evidence type="ECO:0000256" key="2">
    <source>
        <dbReference type="ARBA" id="ARBA00023125"/>
    </source>
</evidence>
<dbReference type="PROSITE" id="PS50042">
    <property type="entry name" value="CNMP_BINDING_3"/>
    <property type="match status" value="1"/>
</dbReference>
<dbReference type="Proteomes" id="UP000245293">
    <property type="component" value="Unassembled WGS sequence"/>
</dbReference>
<keyword evidence="2" id="KW-0238">DNA-binding</keyword>
<dbReference type="SMART" id="SM00419">
    <property type="entry name" value="HTH_CRP"/>
    <property type="match status" value="1"/>
</dbReference>
<dbReference type="RefSeq" id="WP_109387965.1">
    <property type="nucleotide sequence ID" value="NZ_QETF01000005.1"/>
</dbReference>
<evidence type="ECO:0000259" key="4">
    <source>
        <dbReference type="PROSITE" id="PS50042"/>
    </source>
</evidence>
<accession>A0A2V1P4Z0</accession>
<dbReference type="EMBL" id="QETF01000005">
    <property type="protein sequence ID" value="PWG17485.1"/>
    <property type="molecule type" value="Genomic_DNA"/>
</dbReference>
<dbReference type="PROSITE" id="PS51063">
    <property type="entry name" value="HTH_CRP_2"/>
    <property type="match status" value="1"/>
</dbReference>
<feature type="domain" description="HTH crp-type" evidence="5">
    <location>
        <begin position="143"/>
        <end position="206"/>
    </location>
</feature>
<dbReference type="SUPFAM" id="SSF46785">
    <property type="entry name" value="Winged helix' DNA-binding domain"/>
    <property type="match status" value="1"/>
</dbReference>
<dbReference type="Gene3D" id="1.10.10.10">
    <property type="entry name" value="Winged helix-like DNA-binding domain superfamily/Winged helix DNA-binding domain"/>
    <property type="match status" value="1"/>
</dbReference>
<dbReference type="InterPro" id="IPR036388">
    <property type="entry name" value="WH-like_DNA-bd_sf"/>
</dbReference>
<feature type="domain" description="Cyclic nucleotide-binding" evidence="4">
    <location>
        <begin position="1"/>
        <end position="129"/>
    </location>
</feature>
<dbReference type="InterPro" id="IPR018490">
    <property type="entry name" value="cNMP-bd_dom_sf"/>
</dbReference>
<comment type="caution">
    <text evidence="6">The sequence shown here is derived from an EMBL/GenBank/DDBJ whole genome shotgun (WGS) entry which is preliminary data.</text>
</comment>
<dbReference type="PANTHER" id="PTHR24567">
    <property type="entry name" value="CRP FAMILY TRANSCRIPTIONAL REGULATORY PROTEIN"/>
    <property type="match status" value="1"/>
</dbReference>
<dbReference type="InterPro" id="IPR000595">
    <property type="entry name" value="cNMP-bd_dom"/>
</dbReference>
<dbReference type="Pfam" id="PF00027">
    <property type="entry name" value="cNMP_binding"/>
    <property type="match status" value="1"/>
</dbReference>
<sequence>MTWLDRTELAHLPDSARADLGHLSPVTLPKGRSLFHPGDGAEGFPLVLSGRVEVFLVGPSGREILLYAVEPGQTCVQTTLGLMGGEPYTGEALTARDTELVLIPKGLFLSLMDGSAAFREFVFRAFANRMKSTVHVLEKVAFHKIESRLAEALLDLVEDGTVTATQAELASRIGSAREVISRRLDSFARRGWVRRDRGHVTILDRDALAYLARSEGA</sequence>
<dbReference type="PANTHER" id="PTHR24567:SF74">
    <property type="entry name" value="HTH-TYPE TRANSCRIPTIONAL REGULATOR ARCR"/>
    <property type="match status" value="1"/>
</dbReference>